<evidence type="ECO:0000313" key="14">
    <source>
        <dbReference type="EMBL" id="ORX48099.1"/>
    </source>
</evidence>
<feature type="transmembrane region" description="Helical" evidence="11">
    <location>
        <begin position="620"/>
        <end position="642"/>
    </location>
</feature>
<feature type="transmembrane region" description="Helical" evidence="11">
    <location>
        <begin position="875"/>
        <end position="895"/>
    </location>
</feature>
<keyword evidence="15" id="KW-1185">Reference proteome</keyword>
<feature type="region of interest" description="Disordered" evidence="12">
    <location>
        <begin position="1"/>
        <end position="35"/>
    </location>
</feature>
<evidence type="ECO:0000256" key="9">
    <source>
        <dbReference type="ARBA" id="ARBA00023316"/>
    </source>
</evidence>
<dbReference type="GO" id="GO:0030428">
    <property type="term" value="C:cell septum"/>
    <property type="evidence" value="ECO:0007669"/>
    <property type="project" value="TreeGrafter"/>
</dbReference>
<keyword evidence="3 11" id="KW-1003">Cell membrane</keyword>
<evidence type="ECO:0000256" key="8">
    <source>
        <dbReference type="ARBA" id="ARBA00023136"/>
    </source>
</evidence>
<keyword evidence="6 11" id="KW-0812">Transmembrane</keyword>
<feature type="transmembrane region" description="Helical" evidence="11">
    <location>
        <begin position="743"/>
        <end position="761"/>
    </location>
</feature>
<dbReference type="GO" id="GO:0005886">
    <property type="term" value="C:plasma membrane"/>
    <property type="evidence" value="ECO:0007669"/>
    <property type="project" value="UniProtKB-SubCell"/>
</dbReference>
<evidence type="ECO:0000256" key="3">
    <source>
        <dbReference type="ARBA" id="ARBA00022475"/>
    </source>
</evidence>
<dbReference type="Pfam" id="PF01644">
    <property type="entry name" value="Chitin_synth_1"/>
    <property type="match status" value="1"/>
</dbReference>
<feature type="transmembrane region" description="Helical" evidence="11">
    <location>
        <begin position="693"/>
        <end position="717"/>
    </location>
</feature>
<comment type="catalytic activity">
    <reaction evidence="11">
        <text>[(1-&gt;4)-N-acetyl-beta-D-glucosaminyl](n) + UDP-N-acetyl-alpha-D-glucosamine = [(1-&gt;4)-N-acetyl-beta-D-glucosaminyl](n+1) + UDP + H(+)</text>
        <dbReference type="Rhea" id="RHEA:16637"/>
        <dbReference type="Rhea" id="RHEA-COMP:9593"/>
        <dbReference type="Rhea" id="RHEA-COMP:9595"/>
        <dbReference type="ChEBI" id="CHEBI:15378"/>
        <dbReference type="ChEBI" id="CHEBI:17029"/>
        <dbReference type="ChEBI" id="CHEBI:57705"/>
        <dbReference type="ChEBI" id="CHEBI:58223"/>
        <dbReference type="EC" id="2.4.1.16"/>
    </reaction>
</comment>
<comment type="similarity">
    <text evidence="11">Belongs to the chitin synthase family.</text>
</comment>
<feature type="compositionally biased region" description="Polar residues" evidence="12">
    <location>
        <begin position="1"/>
        <end position="14"/>
    </location>
</feature>
<dbReference type="SUPFAM" id="SSF53448">
    <property type="entry name" value="Nucleotide-diphospho-sugar transferases"/>
    <property type="match status" value="1"/>
</dbReference>
<reference evidence="14 15" key="2">
    <citation type="submission" date="2016-08" db="EMBL/GenBank/DDBJ databases">
        <title>Pervasive Adenine N6-methylation of Active Genes in Fungi.</title>
        <authorList>
            <consortium name="DOE Joint Genome Institute"/>
            <person name="Mondo S.J."/>
            <person name="Dannebaum R.O."/>
            <person name="Kuo R.C."/>
            <person name="Labutti K."/>
            <person name="Haridas S."/>
            <person name="Kuo A."/>
            <person name="Salamov A."/>
            <person name="Ahrendt S.R."/>
            <person name="Lipzen A."/>
            <person name="Sullivan W."/>
            <person name="Andreopoulos W.B."/>
            <person name="Clum A."/>
            <person name="Lindquist E."/>
            <person name="Daum C."/>
            <person name="Ramamoorthy G.K."/>
            <person name="Gryganskyi A."/>
            <person name="Culley D."/>
            <person name="Magnuson J.K."/>
            <person name="James T.Y."/>
            <person name="O'Malley M.A."/>
            <person name="Stajich J.E."/>
            <person name="Spatafora J.W."/>
            <person name="Visel A."/>
            <person name="Grigoriev I.V."/>
        </authorList>
    </citation>
    <scope>NUCLEOTIDE SEQUENCE [LARGE SCALE GENOMIC DNA]</scope>
    <source>
        <strain evidence="15">finn</strain>
    </source>
</reference>
<keyword evidence="7 11" id="KW-1133">Transmembrane helix</keyword>
<dbReference type="GO" id="GO:0071555">
    <property type="term" value="P:cell wall organization"/>
    <property type="evidence" value="ECO:0007669"/>
    <property type="project" value="UniProtKB-KW"/>
</dbReference>
<evidence type="ECO:0000256" key="2">
    <source>
        <dbReference type="ARBA" id="ARBA00012543"/>
    </source>
</evidence>
<dbReference type="InterPro" id="IPR004835">
    <property type="entry name" value="Chitin_synth"/>
</dbReference>
<dbReference type="Pfam" id="PF08407">
    <property type="entry name" value="Chitin_synth_1N"/>
    <property type="match status" value="1"/>
</dbReference>
<evidence type="ECO:0000256" key="12">
    <source>
        <dbReference type="SAM" id="MobiDB-lite"/>
    </source>
</evidence>
<accession>A0A1Y1V5Z0</accession>
<dbReference type="EMBL" id="MCFH01000028">
    <property type="protein sequence ID" value="ORX48099.1"/>
    <property type="molecule type" value="Genomic_DNA"/>
</dbReference>
<dbReference type="STRING" id="1754191.A0A1Y1V5Z0"/>
<keyword evidence="9 11" id="KW-0961">Cell wall biogenesis/degradation</keyword>
<evidence type="ECO:0000256" key="1">
    <source>
        <dbReference type="ARBA" id="ARBA00004651"/>
    </source>
</evidence>
<dbReference type="OrthoDB" id="26569at2759"/>
<dbReference type="Proteomes" id="UP000193719">
    <property type="component" value="Unassembled WGS sequence"/>
</dbReference>
<dbReference type="InterPro" id="IPR029044">
    <property type="entry name" value="Nucleotide-diphossugar_trans"/>
</dbReference>
<sequence length="948" mass="110115">MSNSRRYSPLNMQYSDHRRSRSSSQPRSHRSTSPLRFNDYDYVIDDDAYINNNINRSYGDDSNYLNDYTMTNLPYTTNSHYRQHSRRSSLKKGQPLYPYNNYNEMTEEKYIDNEDDVPDDSYNPTHQYSYPPRDADETVMDLTDIPMISYPSPSPSHYRSSYYHDNNYYYNNYQPPLPMGSPVDEGIPMPQPTGVYRKYLYRKKTTKNILLSPEGNLIVNCSVPQRALQYALHKNSEEFLSLRYTAATCDPDDFPISGYDLRPAMYGRRTEIFIVLTMYNESDELFCRSMIAVMKNIAYLCNLHDNKFWDKEGWKKIVVCIVSDGRTKIHPRVLTTLGIMGIYQDGIMKNAVNGKEVTAHIFEYTTQIGVDKDMKIRTHNQGYFPMQVIFCLKEKNAKKINSHRWFFNAFAPILNPNICVLIDVGTKPTPSSFYHLWKAFEVNENLAGACGEICVEKGPGFSYLLNPLVASQNFEYKMSNILDKSLESVFGFISVLPGAFSAYRYVALLDESPGCGPLSSYFKGEQMDNSNIFEANNYLAEDRILCFELVSKKHEKWTLKYVKEAKAVTDVPMGISEFISQRRRWLNGSFFASIHSILNWHKIYSTDHSLFRKCLFTIQFVYNVVNLIFQWFGLSNFYLAFSFLSTQINEFEHPPFGQSGDFIFGLMREIYICAIVMIFICSLGNRPQASKSFFLMAMIMFSLVMFLMMFMTSYGVFIQMPSTEEDWNEVGNFIFNVPSFKDTVVSIGFTICVYIMSSILYRDPWHLITSFFQYMLLLPSYINILPIYAFCNINDVTWGTKGANNPKADLGVVVVHSKVDGLMEAELECLTERRDIEAYYDNLLKDIRTKPAEVKQKVDLQTQKEDYYKTIRTRVLLSWMFCNCLMIITLTSGFIEDYLIQKKILNEKQQLRLPYLTFLFWTIAVLAVIRFVGCVLYLTSSFFKLRIE</sequence>
<evidence type="ECO:0000256" key="5">
    <source>
        <dbReference type="ARBA" id="ARBA00022679"/>
    </source>
</evidence>
<feature type="transmembrane region" description="Helical" evidence="11">
    <location>
        <begin position="915"/>
        <end position="938"/>
    </location>
</feature>
<keyword evidence="8 11" id="KW-0472">Membrane</keyword>
<evidence type="ECO:0000256" key="4">
    <source>
        <dbReference type="ARBA" id="ARBA00022676"/>
    </source>
</evidence>
<evidence type="ECO:0000256" key="7">
    <source>
        <dbReference type="ARBA" id="ARBA00022989"/>
    </source>
</evidence>
<dbReference type="GO" id="GO:0004100">
    <property type="term" value="F:chitin synthase activity"/>
    <property type="evidence" value="ECO:0007669"/>
    <property type="project" value="UniProtKB-UniRule"/>
</dbReference>
<dbReference type="AlphaFoldDB" id="A0A1Y1V5Z0"/>
<dbReference type="CDD" id="cd04190">
    <property type="entry name" value="Chitin_synth_C"/>
    <property type="match status" value="1"/>
</dbReference>
<comment type="subcellular location">
    <subcellularLocation>
        <location evidence="1 11">Cell membrane</location>
        <topology evidence="1 11">Multi-pass membrane protein</topology>
    </subcellularLocation>
</comment>
<dbReference type="InterPro" id="IPR013616">
    <property type="entry name" value="Chitin_synth_N"/>
</dbReference>
<gene>
    <name evidence="14" type="ORF">BCR36DRAFT_329649</name>
</gene>
<protein>
    <recommendedName>
        <fullName evidence="2 11">Chitin synthase</fullName>
        <ecNumber evidence="2 11">2.4.1.16</ecNumber>
    </recommendedName>
</protein>
<feature type="domain" description="Chitin synthase N-terminal" evidence="13">
    <location>
        <begin position="204"/>
        <end position="271"/>
    </location>
</feature>
<evidence type="ECO:0000259" key="13">
    <source>
        <dbReference type="Pfam" id="PF08407"/>
    </source>
</evidence>
<proteinExistence type="inferred from homology"/>
<keyword evidence="5 11" id="KW-0808">Transferase</keyword>
<feature type="transmembrane region" description="Helical" evidence="11">
    <location>
        <begin position="662"/>
        <end position="681"/>
    </location>
</feature>
<organism evidence="14 15">
    <name type="scientific">Piromyces finnis</name>
    <dbReference type="NCBI Taxonomy" id="1754191"/>
    <lineage>
        <taxon>Eukaryota</taxon>
        <taxon>Fungi</taxon>
        <taxon>Fungi incertae sedis</taxon>
        <taxon>Chytridiomycota</taxon>
        <taxon>Chytridiomycota incertae sedis</taxon>
        <taxon>Neocallimastigomycetes</taxon>
        <taxon>Neocallimastigales</taxon>
        <taxon>Neocallimastigaceae</taxon>
        <taxon>Piromyces</taxon>
    </lineage>
</organism>
<dbReference type="PANTHER" id="PTHR22914">
    <property type="entry name" value="CHITIN SYNTHASE"/>
    <property type="match status" value="1"/>
</dbReference>
<evidence type="ECO:0000313" key="15">
    <source>
        <dbReference type="Proteomes" id="UP000193719"/>
    </source>
</evidence>
<comment type="caution">
    <text evidence="14">The sequence shown here is derived from an EMBL/GenBank/DDBJ whole genome shotgun (WGS) entry which is preliminary data.</text>
</comment>
<evidence type="ECO:0000256" key="11">
    <source>
        <dbReference type="RuleBase" id="RU366040"/>
    </source>
</evidence>
<dbReference type="PANTHER" id="PTHR22914:SF9">
    <property type="entry name" value="CHITIN SYNTHASE 1"/>
    <property type="match status" value="1"/>
</dbReference>
<reference evidence="14 15" key="1">
    <citation type="submission" date="2016-08" db="EMBL/GenBank/DDBJ databases">
        <title>Genomes of anaerobic fungi encode conserved fungal cellulosomes for biomass hydrolysis.</title>
        <authorList>
            <consortium name="DOE Joint Genome Institute"/>
            <person name="Haitjema C.H."/>
            <person name="Gilmore S.P."/>
            <person name="Henske J.K."/>
            <person name="Solomon K.V."/>
            <person name="De Groot R."/>
            <person name="Kuo A."/>
            <person name="Mondo S.J."/>
            <person name="Salamov A.A."/>
            <person name="Labutti K."/>
            <person name="Zhao Z."/>
            <person name="Chiniquy J."/>
            <person name="Barry K."/>
            <person name="Brewer H.M."/>
            <person name="Purvine S.O."/>
            <person name="Wright A.T."/>
            <person name="Boxma B."/>
            <person name="Van Alen T."/>
            <person name="Hackstein J.H."/>
            <person name="Baker S.E."/>
            <person name="Grigoriev I.V."/>
            <person name="O'Malley M.A."/>
        </authorList>
    </citation>
    <scope>NUCLEOTIDE SEQUENCE [LARGE SCALE GENOMIC DNA]</scope>
    <source>
        <strain evidence="15">finn</strain>
    </source>
</reference>
<name>A0A1Y1V5Z0_9FUNG</name>
<evidence type="ECO:0000256" key="10">
    <source>
        <dbReference type="ARBA" id="ARBA00024009"/>
    </source>
</evidence>
<evidence type="ECO:0000256" key="6">
    <source>
        <dbReference type="ARBA" id="ARBA00022692"/>
    </source>
</evidence>
<comment type="function">
    <text evidence="10 11">Polymerizes chitin, a structural polymer of the cell wall and septum, by transferring the sugar moiety of UDP-GlcNAc to the non-reducing end of the growing chitin polymer.</text>
</comment>
<keyword evidence="4 11" id="KW-0328">Glycosyltransferase</keyword>
<dbReference type="GO" id="GO:0006031">
    <property type="term" value="P:chitin biosynthetic process"/>
    <property type="evidence" value="ECO:0007669"/>
    <property type="project" value="UniProtKB-UniRule"/>
</dbReference>
<dbReference type="EC" id="2.4.1.16" evidence="2 11"/>